<gene>
    <name evidence="1" type="ORF">SI8410_10014304</name>
</gene>
<protein>
    <submittedName>
        <fullName evidence="1">Uncharacterized protein</fullName>
    </submittedName>
</protein>
<dbReference type="GO" id="GO:0009570">
    <property type="term" value="C:chloroplast stroma"/>
    <property type="evidence" value="ECO:0007669"/>
    <property type="project" value="TreeGrafter"/>
</dbReference>
<evidence type="ECO:0000313" key="1">
    <source>
        <dbReference type="EMBL" id="CAA7403626.1"/>
    </source>
</evidence>
<dbReference type="Proteomes" id="UP000663760">
    <property type="component" value="Chromosome 10"/>
</dbReference>
<dbReference type="PANTHER" id="PTHR36333:SF1">
    <property type="entry name" value="DIMETHYLALLYL, ADENOSINE TRNA METHYLTHIOTRANSFERASE"/>
    <property type="match status" value="1"/>
</dbReference>
<evidence type="ECO:0000313" key="2">
    <source>
        <dbReference type="Proteomes" id="UP000663760"/>
    </source>
</evidence>
<keyword evidence="2" id="KW-1185">Reference proteome</keyword>
<proteinExistence type="predicted"/>
<name>A0A7I8L218_SPIIN</name>
<sequence>MALSIGGAAARGIGAAASGVVPLRRLCAPPAGAAQGSSRRCRGIRCVGWDPEGILGPPRGGHIARLEFTKRLMKDADAREEFNRQLRQENERRRALRESRAVPDKIPELIEFFLDTEARELEYEIARLRPRLTKEFFDHVQLELSQLRFAVSRTKEMEDRLIELEAMQKVLQEGTEAYDKMQADLVLARERLSKILQSKDRKATLLEMVERNELTRSVLALLDENIASAINSDQKEAAAFMENIRATMLKYMTA</sequence>
<dbReference type="EMBL" id="LR746273">
    <property type="protein sequence ID" value="CAA7403626.1"/>
    <property type="molecule type" value="Genomic_DNA"/>
</dbReference>
<dbReference type="OrthoDB" id="513821at2759"/>
<dbReference type="PANTHER" id="PTHR36333">
    <property type="entry name" value="DIMETHYLALLYL, ADENOSINE TRNA METHYLTHIOTRANSFERASE"/>
    <property type="match status" value="1"/>
</dbReference>
<accession>A0A7I8L218</accession>
<reference evidence="1" key="1">
    <citation type="submission" date="2020-02" db="EMBL/GenBank/DDBJ databases">
        <authorList>
            <person name="Scholz U."/>
            <person name="Mascher M."/>
            <person name="Fiebig A."/>
        </authorList>
    </citation>
    <scope>NUCLEOTIDE SEQUENCE</scope>
</reference>
<dbReference type="AlphaFoldDB" id="A0A7I8L218"/>
<organism evidence="1 2">
    <name type="scientific">Spirodela intermedia</name>
    <name type="common">Intermediate duckweed</name>
    <dbReference type="NCBI Taxonomy" id="51605"/>
    <lineage>
        <taxon>Eukaryota</taxon>
        <taxon>Viridiplantae</taxon>
        <taxon>Streptophyta</taxon>
        <taxon>Embryophyta</taxon>
        <taxon>Tracheophyta</taxon>
        <taxon>Spermatophyta</taxon>
        <taxon>Magnoliopsida</taxon>
        <taxon>Liliopsida</taxon>
        <taxon>Araceae</taxon>
        <taxon>Lemnoideae</taxon>
        <taxon>Spirodela</taxon>
    </lineage>
</organism>